<dbReference type="AlphaFoldDB" id="A0AAJ0FAK2"/>
<dbReference type="InterPro" id="IPR036305">
    <property type="entry name" value="RGS_sf"/>
</dbReference>
<feature type="compositionally biased region" description="Low complexity" evidence="1">
    <location>
        <begin position="135"/>
        <end position="154"/>
    </location>
</feature>
<evidence type="ECO:0000313" key="4">
    <source>
        <dbReference type="Proteomes" id="UP001239445"/>
    </source>
</evidence>
<sequence>MEDFETAYQLDQAAACPVNVPAELAFEEIIKNRTAPPCSLNDFMDYLVYVEHNAESLQFFLWYYDYIQRWSGLLPRQKALSPIWDPEKAHEPRSRFITYSHKRARSQKMNKIISIMEMEGDRHQPENPFEDPESRASFSSSRPRTPPSALLSPTESTKGDWQPFTIQPFRDEISRIVRQYISENSPRQLNLTPKDRDSCLRAAQHTTHPSALLPAFLVAEAALRSHSHPKFISWSTSNSTPARLLFLRALGVLLILLGLALDTALILSRQSHFLRILCLLLWWPGLTVLLAACSRLCIFLHVHGTRQLRPWELFSGNDTLLLPTEEDDNENERCLLNKKKHVRGSSSRSSTRSSSSSSSSSPSHSRNNHSISSFVGADPLRKPSLQTFGSRNDFADEPWVVLDKRRSVVSRIACATVPVQNTALRLLQDRTAFFAVLWGGLLASLLTVASLFVPAANLFL</sequence>
<name>A0AAJ0FAK2_9PEZI</name>
<dbReference type="PANTHER" id="PTHR39466">
    <property type="entry name" value="RGS DOMAIN-CONTAINING PROTEIN"/>
    <property type="match status" value="1"/>
</dbReference>
<dbReference type="InterPro" id="IPR044926">
    <property type="entry name" value="RGS_subdomain_2"/>
</dbReference>
<protein>
    <recommendedName>
        <fullName evidence="5">RGS domain-containing protein</fullName>
    </recommendedName>
</protein>
<dbReference type="SUPFAM" id="SSF48097">
    <property type="entry name" value="Regulator of G-protein signaling, RGS"/>
    <property type="match status" value="1"/>
</dbReference>
<feature type="transmembrane region" description="Helical" evidence="2">
    <location>
        <begin position="245"/>
        <end position="267"/>
    </location>
</feature>
<proteinExistence type="predicted"/>
<gene>
    <name evidence="3" type="ORF">QBC47DRAFT_30020</name>
</gene>
<keyword evidence="4" id="KW-1185">Reference proteome</keyword>
<feature type="region of interest" description="Disordered" evidence="1">
    <location>
        <begin position="340"/>
        <end position="368"/>
    </location>
</feature>
<dbReference type="Gene3D" id="1.10.167.10">
    <property type="entry name" value="Regulator of G-protein Signalling 4, domain 2"/>
    <property type="match status" value="1"/>
</dbReference>
<dbReference type="EMBL" id="MU839827">
    <property type="protein sequence ID" value="KAK1761471.1"/>
    <property type="molecule type" value="Genomic_DNA"/>
</dbReference>
<evidence type="ECO:0000313" key="3">
    <source>
        <dbReference type="EMBL" id="KAK1761471.1"/>
    </source>
</evidence>
<keyword evidence="2" id="KW-0812">Transmembrane</keyword>
<comment type="caution">
    <text evidence="3">The sequence shown here is derived from an EMBL/GenBank/DDBJ whole genome shotgun (WGS) entry which is preliminary data.</text>
</comment>
<feature type="compositionally biased region" description="Low complexity" evidence="1">
    <location>
        <begin position="345"/>
        <end position="368"/>
    </location>
</feature>
<feature type="region of interest" description="Disordered" evidence="1">
    <location>
        <begin position="119"/>
        <end position="158"/>
    </location>
</feature>
<evidence type="ECO:0000256" key="1">
    <source>
        <dbReference type="SAM" id="MobiDB-lite"/>
    </source>
</evidence>
<accession>A0AAJ0FAK2</accession>
<evidence type="ECO:0008006" key="5">
    <source>
        <dbReference type="Google" id="ProtNLM"/>
    </source>
</evidence>
<reference evidence="3" key="1">
    <citation type="submission" date="2023-06" db="EMBL/GenBank/DDBJ databases">
        <title>Genome-scale phylogeny and comparative genomics of the fungal order Sordariales.</title>
        <authorList>
            <consortium name="Lawrence Berkeley National Laboratory"/>
            <person name="Hensen N."/>
            <person name="Bonometti L."/>
            <person name="Westerberg I."/>
            <person name="Brannstrom I.O."/>
            <person name="Guillou S."/>
            <person name="Cros-Aarteil S."/>
            <person name="Calhoun S."/>
            <person name="Haridas S."/>
            <person name="Kuo A."/>
            <person name="Mondo S."/>
            <person name="Pangilinan J."/>
            <person name="Riley R."/>
            <person name="Labutti K."/>
            <person name="Andreopoulos B."/>
            <person name="Lipzen A."/>
            <person name="Chen C."/>
            <person name="Yanf M."/>
            <person name="Daum C."/>
            <person name="Ng V."/>
            <person name="Clum A."/>
            <person name="Steindorff A."/>
            <person name="Ohm R."/>
            <person name="Martin F."/>
            <person name="Silar P."/>
            <person name="Natvig D."/>
            <person name="Lalanne C."/>
            <person name="Gautier V."/>
            <person name="Ament-Velasquez S.L."/>
            <person name="Kruys A."/>
            <person name="Hutchinson M.I."/>
            <person name="Powell A.J."/>
            <person name="Barry K."/>
            <person name="Miller A.N."/>
            <person name="Grigoriev I.V."/>
            <person name="Debuchy R."/>
            <person name="Gladieux P."/>
            <person name="Thoren M.H."/>
            <person name="Johannesson H."/>
        </authorList>
    </citation>
    <scope>NUCLEOTIDE SEQUENCE</scope>
    <source>
        <strain evidence="3">PSN4</strain>
    </source>
</reference>
<organism evidence="3 4">
    <name type="scientific">Echria macrotheca</name>
    <dbReference type="NCBI Taxonomy" id="438768"/>
    <lineage>
        <taxon>Eukaryota</taxon>
        <taxon>Fungi</taxon>
        <taxon>Dikarya</taxon>
        <taxon>Ascomycota</taxon>
        <taxon>Pezizomycotina</taxon>
        <taxon>Sordariomycetes</taxon>
        <taxon>Sordariomycetidae</taxon>
        <taxon>Sordariales</taxon>
        <taxon>Schizotheciaceae</taxon>
        <taxon>Echria</taxon>
    </lineage>
</organism>
<keyword evidence="2" id="KW-0472">Membrane</keyword>
<keyword evidence="2" id="KW-1133">Transmembrane helix</keyword>
<dbReference type="PANTHER" id="PTHR39466:SF1">
    <property type="entry name" value="RGS DOMAIN-CONTAINING PROTEIN"/>
    <property type="match status" value="1"/>
</dbReference>
<feature type="transmembrane region" description="Helical" evidence="2">
    <location>
        <begin position="432"/>
        <end position="453"/>
    </location>
</feature>
<evidence type="ECO:0000256" key="2">
    <source>
        <dbReference type="SAM" id="Phobius"/>
    </source>
</evidence>
<feature type="transmembrane region" description="Helical" evidence="2">
    <location>
        <begin position="273"/>
        <end position="300"/>
    </location>
</feature>
<dbReference type="Proteomes" id="UP001239445">
    <property type="component" value="Unassembled WGS sequence"/>
</dbReference>